<dbReference type="EMBL" id="BQNB010008536">
    <property type="protein sequence ID" value="GJS50722.1"/>
    <property type="molecule type" value="Genomic_DNA"/>
</dbReference>
<gene>
    <name evidence="1" type="ORF">Tco_0624084</name>
</gene>
<reference evidence="1" key="1">
    <citation type="journal article" date="2022" name="Int. J. Mol. Sci.">
        <title>Draft Genome of Tanacetum Coccineum: Genomic Comparison of Closely Related Tanacetum-Family Plants.</title>
        <authorList>
            <person name="Yamashiro T."/>
            <person name="Shiraishi A."/>
            <person name="Nakayama K."/>
            <person name="Satake H."/>
        </authorList>
    </citation>
    <scope>NUCLEOTIDE SEQUENCE</scope>
</reference>
<protein>
    <submittedName>
        <fullName evidence="1">Uncharacterized protein</fullName>
    </submittedName>
</protein>
<evidence type="ECO:0000313" key="2">
    <source>
        <dbReference type="Proteomes" id="UP001151760"/>
    </source>
</evidence>
<accession>A0ABQ4WCZ5</accession>
<comment type="caution">
    <text evidence="1">The sequence shown here is derived from an EMBL/GenBank/DDBJ whole genome shotgun (WGS) entry which is preliminary data.</text>
</comment>
<dbReference type="Proteomes" id="UP001151760">
    <property type="component" value="Unassembled WGS sequence"/>
</dbReference>
<evidence type="ECO:0000313" key="1">
    <source>
        <dbReference type="EMBL" id="GJS50722.1"/>
    </source>
</evidence>
<keyword evidence="2" id="KW-1185">Reference proteome</keyword>
<sequence>MASNANSSTQNPPKKLPRTDYIDISYNETSPIQDHLTNPITINQTTTLDTALALTIPPPTSNQTPSTQEAMMSPLALRAFAFSTPPSSPLDPEPVLSSCTGRFHCGDETAKNRAIVLAGSVPLHWPVPLAEPGYREVLPTLAYEIKQQG</sequence>
<proteinExistence type="predicted"/>
<name>A0ABQ4WCZ5_9ASTR</name>
<reference evidence="1" key="2">
    <citation type="submission" date="2022-01" db="EMBL/GenBank/DDBJ databases">
        <authorList>
            <person name="Yamashiro T."/>
            <person name="Shiraishi A."/>
            <person name="Satake H."/>
            <person name="Nakayama K."/>
        </authorList>
    </citation>
    <scope>NUCLEOTIDE SEQUENCE</scope>
</reference>
<organism evidence="1 2">
    <name type="scientific">Tanacetum coccineum</name>
    <dbReference type="NCBI Taxonomy" id="301880"/>
    <lineage>
        <taxon>Eukaryota</taxon>
        <taxon>Viridiplantae</taxon>
        <taxon>Streptophyta</taxon>
        <taxon>Embryophyta</taxon>
        <taxon>Tracheophyta</taxon>
        <taxon>Spermatophyta</taxon>
        <taxon>Magnoliopsida</taxon>
        <taxon>eudicotyledons</taxon>
        <taxon>Gunneridae</taxon>
        <taxon>Pentapetalae</taxon>
        <taxon>asterids</taxon>
        <taxon>campanulids</taxon>
        <taxon>Asterales</taxon>
        <taxon>Asteraceae</taxon>
        <taxon>Asteroideae</taxon>
        <taxon>Anthemideae</taxon>
        <taxon>Anthemidinae</taxon>
        <taxon>Tanacetum</taxon>
    </lineage>
</organism>